<organism evidence="1 2">
    <name type="scientific">Gymnopus androsaceus JB14</name>
    <dbReference type="NCBI Taxonomy" id="1447944"/>
    <lineage>
        <taxon>Eukaryota</taxon>
        <taxon>Fungi</taxon>
        <taxon>Dikarya</taxon>
        <taxon>Basidiomycota</taxon>
        <taxon>Agaricomycotina</taxon>
        <taxon>Agaricomycetes</taxon>
        <taxon>Agaricomycetidae</taxon>
        <taxon>Agaricales</taxon>
        <taxon>Marasmiineae</taxon>
        <taxon>Omphalotaceae</taxon>
        <taxon>Gymnopus</taxon>
    </lineage>
</organism>
<gene>
    <name evidence="1" type="ORF">BT96DRAFT_1003293</name>
</gene>
<sequence>MLTLWEAVKTAWLATLTLNTKASSSAHRTNRISGHTRESITHIEFLYNDAGSLLLQYRIRATSSTSRSTFHSQPTVSLPSGAHKLKNITSSFLSPHSESHTPRTIQYPSIRAQRHTPALPAIKFE</sequence>
<proteinExistence type="predicted"/>
<evidence type="ECO:0000313" key="2">
    <source>
        <dbReference type="Proteomes" id="UP000799118"/>
    </source>
</evidence>
<accession>A0A6A4GWB4</accession>
<name>A0A6A4GWB4_9AGAR</name>
<dbReference type="EMBL" id="ML769699">
    <property type="protein sequence ID" value="KAE9389394.1"/>
    <property type="molecule type" value="Genomic_DNA"/>
</dbReference>
<keyword evidence="2" id="KW-1185">Reference proteome</keyword>
<dbReference type="Proteomes" id="UP000799118">
    <property type="component" value="Unassembled WGS sequence"/>
</dbReference>
<reference evidence="1" key="1">
    <citation type="journal article" date="2019" name="Environ. Microbiol.">
        <title>Fungal ecological strategies reflected in gene transcription - a case study of two litter decomposers.</title>
        <authorList>
            <person name="Barbi F."/>
            <person name="Kohler A."/>
            <person name="Barry K."/>
            <person name="Baskaran P."/>
            <person name="Daum C."/>
            <person name="Fauchery L."/>
            <person name="Ihrmark K."/>
            <person name="Kuo A."/>
            <person name="LaButti K."/>
            <person name="Lipzen A."/>
            <person name="Morin E."/>
            <person name="Grigoriev I.V."/>
            <person name="Henrissat B."/>
            <person name="Lindahl B."/>
            <person name="Martin F."/>
        </authorList>
    </citation>
    <scope>NUCLEOTIDE SEQUENCE</scope>
    <source>
        <strain evidence="1">JB14</strain>
    </source>
</reference>
<protein>
    <submittedName>
        <fullName evidence="1">Uncharacterized protein</fullName>
    </submittedName>
</protein>
<dbReference type="AlphaFoldDB" id="A0A6A4GWB4"/>
<evidence type="ECO:0000313" key="1">
    <source>
        <dbReference type="EMBL" id="KAE9389394.1"/>
    </source>
</evidence>